<dbReference type="AlphaFoldDB" id="A0A6C0I4M4"/>
<feature type="region of interest" description="Disordered" evidence="1">
    <location>
        <begin position="124"/>
        <end position="153"/>
    </location>
</feature>
<dbReference type="EMBL" id="MN740101">
    <property type="protein sequence ID" value="QHT87742.1"/>
    <property type="molecule type" value="Genomic_DNA"/>
</dbReference>
<evidence type="ECO:0000256" key="1">
    <source>
        <dbReference type="SAM" id="MobiDB-lite"/>
    </source>
</evidence>
<protein>
    <recommendedName>
        <fullName evidence="3">J domain-containing protein</fullName>
    </recommendedName>
</protein>
<organism evidence="2">
    <name type="scientific">viral metagenome</name>
    <dbReference type="NCBI Taxonomy" id="1070528"/>
    <lineage>
        <taxon>unclassified sequences</taxon>
        <taxon>metagenomes</taxon>
        <taxon>organismal metagenomes</taxon>
    </lineage>
</organism>
<sequence length="307" mass="35960">MNMDLDLDIRNYELRDILNLFKLPAVFTEAHMREAKLTVMRTHPDKSGLDKEYFLFFSKAYKILHEVYQVRAGMSRQKGDDLKYDDVKEDIDARRNANSDKLKRMNAGEFNRWFNQTFEQNRMHDEEQDSGYGDWLKDNAENDEDADLGEGSSWAQRMEQLDRRKTKLREQALVVRSEVKTFDSISSGSGYGLARDRPEEHSSGISFGGSLAYEDLKKAHTESVIPVTHEDYEAVRKYKNMNELQMSRDVDRRTFNYSETESQSALARSQQLQTEDDMRRAFKLAQQDEVVRDLNKKWMAQFNAIEN</sequence>
<evidence type="ECO:0008006" key="3">
    <source>
        <dbReference type="Google" id="ProtNLM"/>
    </source>
</evidence>
<name>A0A6C0I4M4_9ZZZZ</name>
<reference evidence="2" key="1">
    <citation type="journal article" date="2020" name="Nature">
        <title>Giant virus diversity and host interactions through global metagenomics.</title>
        <authorList>
            <person name="Schulz F."/>
            <person name="Roux S."/>
            <person name="Paez-Espino D."/>
            <person name="Jungbluth S."/>
            <person name="Walsh D.A."/>
            <person name="Denef V.J."/>
            <person name="McMahon K.D."/>
            <person name="Konstantinidis K.T."/>
            <person name="Eloe-Fadrosh E.A."/>
            <person name="Kyrpides N.C."/>
            <person name="Woyke T."/>
        </authorList>
    </citation>
    <scope>NUCLEOTIDE SEQUENCE</scope>
    <source>
        <strain evidence="2">GVMAG-M-3300023184-191</strain>
    </source>
</reference>
<evidence type="ECO:0000313" key="2">
    <source>
        <dbReference type="EMBL" id="QHT87742.1"/>
    </source>
</evidence>
<accession>A0A6C0I4M4</accession>
<proteinExistence type="predicted"/>